<evidence type="ECO:0000313" key="1">
    <source>
        <dbReference type="EMBL" id="EJW89833.1"/>
    </source>
</evidence>
<proteinExistence type="predicted"/>
<sequence length="37" mass="4303">KDDVNPMVQGASNIDILKRITRLENQVFHNSQNKNKH</sequence>
<protein>
    <submittedName>
        <fullName evidence="1">Uncharacterized protein</fullName>
    </submittedName>
</protein>
<dbReference type="EMBL" id="AMCI01009231">
    <property type="protein sequence ID" value="EJW89833.1"/>
    <property type="molecule type" value="Genomic_DNA"/>
</dbReference>
<feature type="non-terminal residue" evidence="1">
    <location>
        <position position="1"/>
    </location>
</feature>
<name>J9F5Q3_9ZZZZ</name>
<organism evidence="1">
    <name type="scientific">gut metagenome</name>
    <dbReference type="NCBI Taxonomy" id="749906"/>
    <lineage>
        <taxon>unclassified sequences</taxon>
        <taxon>metagenomes</taxon>
        <taxon>organismal metagenomes</taxon>
    </lineage>
</organism>
<reference evidence="1" key="1">
    <citation type="journal article" date="2012" name="PLoS ONE">
        <title>Gene sets for utilization of primary and secondary nutrition supplies in the distal gut of endangered iberian lynx.</title>
        <authorList>
            <person name="Alcaide M."/>
            <person name="Messina E."/>
            <person name="Richter M."/>
            <person name="Bargiela R."/>
            <person name="Peplies J."/>
            <person name="Huws S.A."/>
            <person name="Newbold C.J."/>
            <person name="Golyshin P.N."/>
            <person name="Simon M.A."/>
            <person name="Lopez G."/>
            <person name="Yakimov M.M."/>
            <person name="Ferrer M."/>
        </authorList>
    </citation>
    <scope>NUCLEOTIDE SEQUENCE</scope>
</reference>
<gene>
    <name evidence="1" type="ORF">EVA_22060</name>
</gene>
<accession>J9F5Q3</accession>
<comment type="caution">
    <text evidence="1">The sequence shown here is derived from an EMBL/GenBank/DDBJ whole genome shotgun (WGS) entry which is preliminary data.</text>
</comment>
<dbReference type="AlphaFoldDB" id="J9F5Q3"/>